<dbReference type="GO" id="GO:0004497">
    <property type="term" value="F:monooxygenase activity"/>
    <property type="evidence" value="ECO:0007669"/>
    <property type="project" value="InterPro"/>
</dbReference>
<dbReference type="InterPro" id="IPR045851">
    <property type="entry name" value="AMP-bd_C_sf"/>
</dbReference>
<dbReference type="GO" id="GO:0043041">
    <property type="term" value="P:amino acid activation for nonribosomal peptide biosynthetic process"/>
    <property type="evidence" value="ECO:0007669"/>
    <property type="project" value="TreeGrafter"/>
</dbReference>
<protein>
    <submittedName>
        <fullName evidence="3">Amino acid adenylation domain-containing protein</fullName>
    </submittedName>
</protein>
<dbReference type="CDD" id="cd05930">
    <property type="entry name" value="A_NRPS"/>
    <property type="match status" value="1"/>
</dbReference>
<dbReference type="GO" id="GO:0031177">
    <property type="term" value="F:phosphopantetheine binding"/>
    <property type="evidence" value="ECO:0007669"/>
    <property type="project" value="TreeGrafter"/>
</dbReference>
<dbReference type="InterPro" id="IPR000873">
    <property type="entry name" value="AMP-dep_synth/lig_dom"/>
</dbReference>
<dbReference type="InterPro" id="IPR017972">
    <property type="entry name" value="Cyt_P450_CS"/>
</dbReference>
<organism evidence="3 4">
    <name type="scientific">Streptomonospora salina</name>
    <dbReference type="NCBI Taxonomy" id="104205"/>
    <lineage>
        <taxon>Bacteria</taxon>
        <taxon>Bacillati</taxon>
        <taxon>Actinomycetota</taxon>
        <taxon>Actinomycetes</taxon>
        <taxon>Streptosporangiales</taxon>
        <taxon>Nocardiopsidaceae</taxon>
        <taxon>Streptomonospora</taxon>
    </lineage>
</organism>
<name>A0A841EAD7_9ACTN</name>
<comment type="similarity">
    <text evidence="1">Belongs to the cytochrome P450 family.</text>
</comment>
<dbReference type="Gene3D" id="1.10.630.10">
    <property type="entry name" value="Cytochrome P450"/>
    <property type="match status" value="1"/>
</dbReference>
<dbReference type="PROSITE" id="PS00455">
    <property type="entry name" value="AMP_BINDING"/>
    <property type="match status" value="1"/>
</dbReference>
<dbReference type="InterPro" id="IPR036396">
    <property type="entry name" value="Cyt_P450_sf"/>
</dbReference>
<evidence type="ECO:0000259" key="2">
    <source>
        <dbReference type="PROSITE" id="PS50075"/>
    </source>
</evidence>
<dbReference type="GO" id="GO:0005506">
    <property type="term" value="F:iron ion binding"/>
    <property type="evidence" value="ECO:0007669"/>
    <property type="project" value="InterPro"/>
</dbReference>
<keyword evidence="4" id="KW-1185">Reference proteome</keyword>
<dbReference type="InterPro" id="IPR025110">
    <property type="entry name" value="AMP-bd_C"/>
</dbReference>
<dbReference type="InterPro" id="IPR036736">
    <property type="entry name" value="ACP-like_sf"/>
</dbReference>
<dbReference type="PROSITE" id="PS50075">
    <property type="entry name" value="CARRIER"/>
    <property type="match status" value="1"/>
</dbReference>
<dbReference type="Pfam" id="PF13193">
    <property type="entry name" value="AMP-binding_C"/>
    <property type="match status" value="1"/>
</dbReference>
<dbReference type="InterPro" id="IPR010071">
    <property type="entry name" value="AA_adenyl_dom"/>
</dbReference>
<dbReference type="PANTHER" id="PTHR45527">
    <property type="entry name" value="NONRIBOSOMAL PEPTIDE SYNTHETASE"/>
    <property type="match status" value="1"/>
</dbReference>
<dbReference type="NCBIfam" id="TIGR01733">
    <property type="entry name" value="AA-adenyl-dom"/>
    <property type="match status" value="1"/>
</dbReference>
<dbReference type="SUPFAM" id="SSF47336">
    <property type="entry name" value="ACP-like"/>
    <property type="match status" value="1"/>
</dbReference>
<dbReference type="Pfam" id="PF00067">
    <property type="entry name" value="p450"/>
    <property type="match status" value="1"/>
</dbReference>
<evidence type="ECO:0000313" key="3">
    <source>
        <dbReference type="EMBL" id="MBB5999962.1"/>
    </source>
</evidence>
<dbReference type="PRINTS" id="PR00359">
    <property type="entry name" value="BP450"/>
</dbReference>
<reference evidence="3 4" key="1">
    <citation type="submission" date="2020-08" db="EMBL/GenBank/DDBJ databases">
        <title>Sequencing the genomes of 1000 actinobacteria strains.</title>
        <authorList>
            <person name="Klenk H.-P."/>
        </authorList>
    </citation>
    <scope>NUCLEOTIDE SEQUENCE [LARGE SCALE GENOMIC DNA]</scope>
    <source>
        <strain evidence="3 4">DSM 44593</strain>
    </source>
</reference>
<dbReference type="InterPro" id="IPR002397">
    <property type="entry name" value="Cyt_P450_B"/>
</dbReference>
<proteinExistence type="inferred from homology"/>
<evidence type="ECO:0000256" key="1">
    <source>
        <dbReference type="ARBA" id="ARBA00010617"/>
    </source>
</evidence>
<dbReference type="Proteomes" id="UP000578077">
    <property type="component" value="Unassembled WGS sequence"/>
</dbReference>
<dbReference type="InterPro" id="IPR009081">
    <property type="entry name" value="PP-bd_ACP"/>
</dbReference>
<dbReference type="GO" id="GO:0020037">
    <property type="term" value="F:heme binding"/>
    <property type="evidence" value="ECO:0007669"/>
    <property type="project" value="InterPro"/>
</dbReference>
<dbReference type="Pfam" id="PF00501">
    <property type="entry name" value="AMP-binding"/>
    <property type="match status" value="1"/>
</dbReference>
<dbReference type="SUPFAM" id="SSF56801">
    <property type="entry name" value="Acetyl-CoA synthetase-like"/>
    <property type="match status" value="1"/>
</dbReference>
<dbReference type="SUPFAM" id="SSF48264">
    <property type="entry name" value="Cytochrome P450"/>
    <property type="match status" value="1"/>
</dbReference>
<dbReference type="GO" id="GO:0044550">
    <property type="term" value="P:secondary metabolite biosynthetic process"/>
    <property type="evidence" value="ECO:0007669"/>
    <property type="project" value="TreeGrafter"/>
</dbReference>
<dbReference type="Gene3D" id="1.10.1200.10">
    <property type="entry name" value="ACP-like"/>
    <property type="match status" value="1"/>
</dbReference>
<dbReference type="Gene3D" id="3.30.300.30">
    <property type="match status" value="1"/>
</dbReference>
<feature type="domain" description="Carrier" evidence="2">
    <location>
        <begin position="949"/>
        <end position="1026"/>
    </location>
</feature>
<dbReference type="Gene3D" id="3.40.50.12780">
    <property type="entry name" value="N-terminal domain of ligase-like"/>
    <property type="match status" value="1"/>
</dbReference>
<dbReference type="InterPro" id="IPR001128">
    <property type="entry name" value="Cyt_P450"/>
</dbReference>
<dbReference type="EMBL" id="JACHLY010000001">
    <property type="protein sequence ID" value="MBB5999962.1"/>
    <property type="molecule type" value="Genomic_DNA"/>
</dbReference>
<dbReference type="AlphaFoldDB" id="A0A841EAD7"/>
<dbReference type="RefSeq" id="WP_184637119.1">
    <property type="nucleotide sequence ID" value="NZ_BAABKT010000011.1"/>
</dbReference>
<dbReference type="InterPro" id="IPR020845">
    <property type="entry name" value="AMP-binding_CS"/>
</dbReference>
<dbReference type="InterPro" id="IPR042099">
    <property type="entry name" value="ANL_N_sf"/>
</dbReference>
<gene>
    <name evidence="3" type="ORF">HNR25_003713</name>
</gene>
<dbReference type="PROSITE" id="PS00086">
    <property type="entry name" value="CYTOCHROME_P450"/>
    <property type="match status" value="1"/>
</dbReference>
<evidence type="ECO:0000313" key="4">
    <source>
        <dbReference type="Proteomes" id="UP000578077"/>
    </source>
</evidence>
<dbReference type="GO" id="GO:0016705">
    <property type="term" value="F:oxidoreductase activity, acting on paired donors, with incorporation or reduction of molecular oxygen"/>
    <property type="evidence" value="ECO:0007669"/>
    <property type="project" value="InterPro"/>
</dbReference>
<dbReference type="Pfam" id="PF00550">
    <property type="entry name" value="PP-binding"/>
    <property type="match status" value="1"/>
</dbReference>
<comment type="caution">
    <text evidence="3">The sequence shown here is derived from an EMBL/GenBank/DDBJ whole genome shotgun (WGS) entry which is preliminary data.</text>
</comment>
<accession>A0A841EAD7</accession>
<sequence length="1029" mass="110977">MRLRERIAGYDRARHGVHLLRTPEVIADPSVYIDAIAELGPLFFDEVGAMWVCSGYAEAVEILRGHRTFSSVREHDQGAFEELGLHASASLSTMVHEQMLFMDPPQHNAVRSALAEQFTGTRVRSRENDLRQMATRALEDLPRNGVLDLVVDFAAKLPCALVAQLLGMPGREAELTRWAEAYERLLGSLSALPAAPDSEVDAVLADALAVLQNEARSRLRTPGDDVISSLTAPLVGRSPTDDELFAVAANCIVLVGGGYQTLTHLVTSALLAVHDDPVLEKRLREAPEHIPSVVAEVMRVNGSSQYVARKATTDVTVQGTLITAGERVLVHLAAANLDPRTFTAPRTLDLGRHGPKHLGFGSGRHACPGAGYAERLAGFAIEGFLAQYPSYAPEPEALSWGMHGNTRCLEHARVRVDAGVTPETPLDIQTAEPHATAGDSVPALPETTIPAGCWHEVFERQALLTPEALAVQGPDGDISYRELDQRANALAHRLRRQGAQPGAAVGIVMERSVEFVLSVLAVAKTGAAFLLADVSCPRERLRAMLVEAEARIVVSDDSLPSSASPVQVVRLGAKDFRPDAPLTGASSGDTAYVVFTSGSTGAPKAIAISHKATVNLHLAQHQIFALKPADRVLQFLSPNFDGCIADITLALLSGATLIVAPSDQLTVGPPLARLLASQRITTAILTPSVWMTLPDQVLPELRIAAAAGERLPAAWARRWTAPGRRLLNLYGPAETAVLATWHECSPNDDPPPIGRPVANKQAYLLDHRLRSVPPGQEGELCLGGIGVGRYLNQPDLMEERFIRTPHTTTDPGSLLYRTGDICRQHSDGTLEYIGRRDRQIKIRGQRVELDEVERVLEAAPGVTACAVYEQDGRIEALTVPAGSQLDEEPIRTFLASRLHSAMLPSVFTTVTELPRTVNGKADHPPTPSNALAARTYPAGPALPLDERARRHSRMTWEIAQHFSQVLNVPLRRVQADFDFFSAGGDSITIAAFQVRLESLTGTPVDTATLITAPTPEQIATLLLDTGTPT</sequence>
<dbReference type="PANTHER" id="PTHR45527:SF1">
    <property type="entry name" value="FATTY ACID SYNTHASE"/>
    <property type="match status" value="1"/>
</dbReference>
<dbReference type="GO" id="GO:0005737">
    <property type="term" value="C:cytoplasm"/>
    <property type="evidence" value="ECO:0007669"/>
    <property type="project" value="TreeGrafter"/>
</dbReference>